<evidence type="ECO:0000256" key="3">
    <source>
        <dbReference type="ARBA" id="ARBA00023163"/>
    </source>
</evidence>
<dbReference type="Gene3D" id="1.10.10.60">
    <property type="entry name" value="Homeodomain-like"/>
    <property type="match status" value="1"/>
</dbReference>
<evidence type="ECO:0000256" key="2">
    <source>
        <dbReference type="ARBA" id="ARBA00023125"/>
    </source>
</evidence>
<organism evidence="5 6">
    <name type="scientific">Luteolibacter pohnpeiensis</name>
    <dbReference type="NCBI Taxonomy" id="454153"/>
    <lineage>
        <taxon>Bacteria</taxon>
        <taxon>Pseudomonadati</taxon>
        <taxon>Verrucomicrobiota</taxon>
        <taxon>Verrucomicrobiia</taxon>
        <taxon>Verrucomicrobiales</taxon>
        <taxon>Verrucomicrobiaceae</taxon>
        <taxon>Luteolibacter</taxon>
    </lineage>
</organism>
<evidence type="ECO:0000313" key="5">
    <source>
        <dbReference type="EMBL" id="MBK1884079.1"/>
    </source>
</evidence>
<dbReference type="Proteomes" id="UP000603141">
    <property type="component" value="Unassembled WGS sequence"/>
</dbReference>
<dbReference type="PANTHER" id="PTHR43280">
    <property type="entry name" value="ARAC-FAMILY TRANSCRIPTIONAL REGULATOR"/>
    <property type="match status" value="1"/>
</dbReference>
<accession>A0A934SDW3</accession>
<protein>
    <submittedName>
        <fullName evidence="5">Helix-turn-helix domain-containing protein</fullName>
    </submittedName>
</protein>
<keyword evidence="2" id="KW-0238">DNA-binding</keyword>
<keyword evidence="1" id="KW-0805">Transcription regulation</keyword>
<dbReference type="SUPFAM" id="SSF51215">
    <property type="entry name" value="Regulatory protein AraC"/>
    <property type="match status" value="1"/>
</dbReference>
<evidence type="ECO:0000256" key="1">
    <source>
        <dbReference type="ARBA" id="ARBA00023015"/>
    </source>
</evidence>
<dbReference type="AlphaFoldDB" id="A0A934SDW3"/>
<dbReference type="SUPFAM" id="SSF46689">
    <property type="entry name" value="Homeodomain-like"/>
    <property type="match status" value="1"/>
</dbReference>
<feature type="domain" description="HTH araC/xylS-type" evidence="4">
    <location>
        <begin position="191"/>
        <end position="289"/>
    </location>
</feature>
<dbReference type="GO" id="GO:0003700">
    <property type="term" value="F:DNA-binding transcription factor activity"/>
    <property type="evidence" value="ECO:0007669"/>
    <property type="project" value="InterPro"/>
</dbReference>
<keyword evidence="6" id="KW-1185">Reference proteome</keyword>
<dbReference type="SMART" id="SM00342">
    <property type="entry name" value="HTH_ARAC"/>
    <property type="match status" value="1"/>
</dbReference>
<proteinExistence type="predicted"/>
<sequence>MPNDKVPFFSIHDYFESPSGFEGIYISRFEDNIRRMTNRVGLHRHGYFEVFWLEGKGFHLNDFHSYPIDGTTLIFVTPGQVHAWSEYDQLTGVMMAFTQEFFDGRCGPPSELLQFPFWFPEDGIPMLKVSPESKSALEGLIREMESEYGHQQDHFESVLRWLLRTLFVRAGRIHQGRPTSHANGRVSPVVRDFHLLLETRFKALQKVSDYAKQLGLSSDRLSELTKSHTGSSAGELIRGRLLLESQRLLAHTHLTMSEIAYELNFQDPSYFSRFFRKQTGQSPGDFRSSVTATFSD</sequence>
<dbReference type="PANTHER" id="PTHR43280:SF32">
    <property type="entry name" value="TRANSCRIPTIONAL REGULATORY PROTEIN"/>
    <property type="match status" value="1"/>
</dbReference>
<dbReference type="EMBL" id="JAENIJ010000034">
    <property type="protein sequence ID" value="MBK1884079.1"/>
    <property type="molecule type" value="Genomic_DNA"/>
</dbReference>
<name>A0A934SDW3_9BACT</name>
<evidence type="ECO:0000259" key="4">
    <source>
        <dbReference type="PROSITE" id="PS01124"/>
    </source>
</evidence>
<comment type="caution">
    <text evidence="5">The sequence shown here is derived from an EMBL/GenBank/DDBJ whole genome shotgun (WGS) entry which is preliminary data.</text>
</comment>
<dbReference type="Pfam" id="PF12833">
    <property type="entry name" value="HTH_18"/>
    <property type="match status" value="1"/>
</dbReference>
<dbReference type="InterPro" id="IPR037923">
    <property type="entry name" value="HTH-like"/>
</dbReference>
<reference evidence="5" key="1">
    <citation type="submission" date="2021-01" db="EMBL/GenBank/DDBJ databases">
        <title>Modified the classification status of verrucomicrobia.</title>
        <authorList>
            <person name="Feng X."/>
        </authorList>
    </citation>
    <scope>NUCLEOTIDE SEQUENCE</scope>
    <source>
        <strain evidence="5">KCTC 22041</strain>
    </source>
</reference>
<dbReference type="InterPro" id="IPR009057">
    <property type="entry name" value="Homeodomain-like_sf"/>
</dbReference>
<dbReference type="PROSITE" id="PS01124">
    <property type="entry name" value="HTH_ARAC_FAMILY_2"/>
    <property type="match status" value="1"/>
</dbReference>
<keyword evidence="3" id="KW-0804">Transcription</keyword>
<dbReference type="GO" id="GO:0043565">
    <property type="term" value="F:sequence-specific DNA binding"/>
    <property type="evidence" value="ECO:0007669"/>
    <property type="project" value="InterPro"/>
</dbReference>
<evidence type="ECO:0000313" key="6">
    <source>
        <dbReference type="Proteomes" id="UP000603141"/>
    </source>
</evidence>
<gene>
    <name evidence="5" type="ORF">JIN85_16790</name>
</gene>
<dbReference type="PRINTS" id="PR00032">
    <property type="entry name" value="HTHARAC"/>
</dbReference>
<dbReference type="InterPro" id="IPR018060">
    <property type="entry name" value="HTH_AraC"/>
</dbReference>
<dbReference type="InterPro" id="IPR020449">
    <property type="entry name" value="Tscrpt_reg_AraC-type_HTH"/>
</dbReference>